<keyword evidence="4" id="KW-1185">Reference proteome</keyword>
<organism evidence="3 4">
    <name type="scientific">Phytophthora lilii</name>
    <dbReference type="NCBI Taxonomy" id="2077276"/>
    <lineage>
        <taxon>Eukaryota</taxon>
        <taxon>Sar</taxon>
        <taxon>Stramenopiles</taxon>
        <taxon>Oomycota</taxon>
        <taxon>Peronosporomycetes</taxon>
        <taxon>Peronosporales</taxon>
        <taxon>Peronosporaceae</taxon>
        <taxon>Phytophthora</taxon>
    </lineage>
</organism>
<feature type="region of interest" description="Disordered" evidence="1">
    <location>
        <begin position="603"/>
        <end position="629"/>
    </location>
</feature>
<reference evidence="3" key="1">
    <citation type="submission" date="2023-04" db="EMBL/GenBank/DDBJ databases">
        <title>Phytophthora lilii NBRC 32176.</title>
        <authorList>
            <person name="Ichikawa N."/>
            <person name="Sato H."/>
            <person name="Tonouchi N."/>
        </authorList>
    </citation>
    <scope>NUCLEOTIDE SEQUENCE</scope>
    <source>
        <strain evidence="3">NBRC 32176</strain>
    </source>
</reference>
<dbReference type="OrthoDB" id="126382at2759"/>
<gene>
    <name evidence="3" type="ORF">Plil01_001261200</name>
</gene>
<dbReference type="EMBL" id="BSXW01000790">
    <property type="protein sequence ID" value="GMF29673.1"/>
    <property type="molecule type" value="Genomic_DNA"/>
</dbReference>
<comment type="caution">
    <text evidence="3">The sequence shown here is derived from an EMBL/GenBank/DDBJ whole genome shotgun (WGS) entry which is preliminary data.</text>
</comment>
<feature type="region of interest" description="Disordered" evidence="1">
    <location>
        <begin position="466"/>
        <end position="492"/>
    </location>
</feature>
<evidence type="ECO:0000313" key="3">
    <source>
        <dbReference type="EMBL" id="GMF29673.1"/>
    </source>
</evidence>
<dbReference type="AlphaFoldDB" id="A0A9W6UAE2"/>
<keyword evidence="2" id="KW-0472">Membrane</keyword>
<name>A0A9W6UAE2_9STRA</name>
<keyword evidence="2" id="KW-0812">Transmembrane</keyword>
<proteinExistence type="predicted"/>
<feature type="region of interest" description="Disordered" evidence="1">
    <location>
        <begin position="184"/>
        <end position="210"/>
    </location>
</feature>
<evidence type="ECO:0000256" key="2">
    <source>
        <dbReference type="SAM" id="Phobius"/>
    </source>
</evidence>
<feature type="transmembrane region" description="Helical" evidence="2">
    <location>
        <begin position="438"/>
        <end position="460"/>
    </location>
</feature>
<sequence>MLREVSSTGSSSTTTAEASSTSSATAESSFQASVDSTASESASSDSGGGSSNTVLIVAILAVAVVILVLAVVVRKLFYRACDASEDNVEEAPSPPATVRTASFSSNGAALEAHNVLGRSAIGTDLSSSKPVDRRLSFYSLLRSSGQRAHQVLASRGYSASPPLRAARHQNFCGREGPEICEPWEASARSEGDSNSGLRGRHPRKKGCKRQAIAVPAASLDVQDSRDTSKSITASLVMGRRCRSAVTASARALGDFPPIAATTCARLRLGAVISDFVSFAAASIPNANAYVNAFAASTAQCASVTTCYEGGATSTPCTVSSGGCPPCVTFADDGCYVKVSSGSCPFGVDCSSVWDSSTTSSGSSTSSTTTSSGSSTTSGTTTSSGTSSGTSTNAGTSSKSAPGTSGTAGVSSRSKASSASGSSGTAAGDPSGGGSDMSVVFAIIGAAIGVIAVAVIFLTLVRRSKAAREDDDDDMANTPPAFSKNPVVQAPHSTTGAATYSSYGGSNRAAGMGSGGAAEIGLDVSKGVSKGVSMNAVSYYNQQPPQNSTAPSPRVAGRAIPSQPVGMNQSTGMARPYGGSQNYGQMGASGVQLGASGVGVANQAPPTPVQHIPMGGVAPSPHTRRESYEF</sequence>
<feature type="compositionally biased region" description="Low complexity" evidence="1">
    <location>
        <begin position="1"/>
        <end position="45"/>
    </location>
</feature>
<feature type="region of interest" description="Disordered" evidence="1">
    <location>
        <begin position="1"/>
        <end position="49"/>
    </location>
</feature>
<feature type="region of interest" description="Disordered" evidence="1">
    <location>
        <begin position="356"/>
        <end position="432"/>
    </location>
</feature>
<protein>
    <submittedName>
        <fullName evidence="3">Unnamed protein product</fullName>
    </submittedName>
</protein>
<feature type="compositionally biased region" description="Basic residues" evidence="1">
    <location>
        <begin position="198"/>
        <end position="208"/>
    </location>
</feature>
<evidence type="ECO:0000313" key="4">
    <source>
        <dbReference type="Proteomes" id="UP001165083"/>
    </source>
</evidence>
<dbReference type="Proteomes" id="UP001165083">
    <property type="component" value="Unassembled WGS sequence"/>
</dbReference>
<feature type="compositionally biased region" description="Low complexity" evidence="1">
    <location>
        <begin position="356"/>
        <end position="397"/>
    </location>
</feature>
<accession>A0A9W6UAE2</accession>
<feature type="compositionally biased region" description="Low complexity" evidence="1">
    <location>
        <begin position="407"/>
        <end position="428"/>
    </location>
</feature>
<feature type="transmembrane region" description="Helical" evidence="2">
    <location>
        <begin position="53"/>
        <end position="73"/>
    </location>
</feature>
<evidence type="ECO:0000256" key="1">
    <source>
        <dbReference type="SAM" id="MobiDB-lite"/>
    </source>
</evidence>
<keyword evidence="2" id="KW-1133">Transmembrane helix</keyword>